<protein>
    <submittedName>
        <fullName evidence="1">Uncharacterized protein</fullName>
    </submittedName>
</protein>
<accession>A0A1H5CHF5</accession>
<keyword evidence="2" id="KW-1185">Reference proteome</keyword>
<dbReference type="Proteomes" id="UP000182179">
    <property type="component" value="Unassembled WGS sequence"/>
</dbReference>
<sequence>MAIPRPGNIQSAHVLEFCDSVVPGQPPILVPHEPLANKPMLECLTIVPEHVARHGGKQLTGWAIWEGTHIIEAEFHAVWQDPEGRIVDLTPRPPELALVNILFLEDPSREYTGRQIDNVRKPLVDSFNVKRLIKLMERRFEILNEGDLADQYEIQLPPAVEREYRELEKEVMKLQLRLSKF</sequence>
<evidence type="ECO:0000313" key="2">
    <source>
        <dbReference type="Proteomes" id="UP000182179"/>
    </source>
</evidence>
<comment type="caution">
    <text evidence="1">The sequence shown here is derived from an EMBL/GenBank/DDBJ whole genome shotgun (WGS) entry which is preliminary data.</text>
</comment>
<dbReference type="EMBL" id="FNTS01000002">
    <property type="protein sequence ID" value="SED65770.1"/>
    <property type="molecule type" value="Genomic_DNA"/>
</dbReference>
<organism evidence="1 2">
    <name type="scientific">Pseudomonas costantinii</name>
    <dbReference type="NCBI Taxonomy" id="168469"/>
    <lineage>
        <taxon>Bacteria</taxon>
        <taxon>Pseudomonadati</taxon>
        <taxon>Pseudomonadota</taxon>
        <taxon>Gammaproteobacteria</taxon>
        <taxon>Pseudomonadales</taxon>
        <taxon>Pseudomonadaceae</taxon>
        <taxon>Pseudomonas</taxon>
    </lineage>
</organism>
<evidence type="ECO:0000313" key="1">
    <source>
        <dbReference type="EMBL" id="SED65770.1"/>
    </source>
</evidence>
<dbReference type="RefSeq" id="WP_139213499.1">
    <property type="nucleotide sequence ID" value="NZ_FNTS01000002.1"/>
</dbReference>
<name>A0A1H5CHF5_9PSED</name>
<reference evidence="1 2" key="1">
    <citation type="submission" date="2016-10" db="EMBL/GenBank/DDBJ databases">
        <authorList>
            <person name="Varghese N."/>
            <person name="Submissions S."/>
        </authorList>
    </citation>
    <scope>NUCLEOTIDE SEQUENCE [LARGE SCALE GENOMIC DNA]</scope>
    <source>
        <strain evidence="1 2">BS2773</strain>
    </source>
</reference>
<proteinExistence type="predicted"/>
<gene>
    <name evidence="1" type="ORF">SAMN04515675_1923</name>
</gene>